<evidence type="ECO:0000256" key="6">
    <source>
        <dbReference type="ARBA" id="ARBA00022984"/>
    </source>
</evidence>
<protein>
    <recommendedName>
        <fullName evidence="10">UDP-N-acetylglucosamine--N-acetylmuramyl-(pentapeptide) pyrophosphoryl-undecaprenol N-acetylglucosamine transferase</fullName>
        <ecNumber evidence="10">2.4.1.227</ecNumber>
    </recommendedName>
    <alternativeName>
        <fullName evidence="10">Undecaprenyl-PP-MurNAc-pentapeptide-UDPGlcNAc GlcNAc transferase</fullName>
    </alternativeName>
</protein>
<evidence type="ECO:0000256" key="10">
    <source>
        <dbReference type="HAMAP-Rule" id="MF_00033"/>
    </source>
</evidence>
<dbReference type="EMBL" id="FOXF01000017">
    <property type="protein sequence ID" value="SFP35235.1"/>
    <property type="molecule type" value="Genomic_DNA"/>
</dbReference>
<organism evidence="13 14">
    <name type="scientific">Ruminobacter amylophilus</name>
    <dbReference type="NCBI Taxonomy" id="867"/>
    <lineage>
        <taxon>Bacteria</taxon>
        <taxon>Pseudomonadati</taxon>
        <taxon>Pseudomonadota</taxon>
        <taxon>Gammaproteobacteria</taxon>
        <taxon>Aeromonadales</taxon>
        <taxon>Succinivibrionaceae</taxon>
        <taxon>Ruminobacter</taxon>
    </lineage>
</organism>
<keyword evidence="14" id="KW-1185">Reference proteome</keyword>
<reference evidence="13 14" key="1">
    <citation type="submission" date="2016-10" db="EMBL/GenBank/DDBJ databases">
        <authorList>
            <person name="Varghese N."/>
            <person name="Submissions S."/>
        </authorList>
    </citation>
    <scope>NUCLEOTIDE SEQUENCE [LARGE SCALE GENOMIC DNA]</scope>
    <source>
        <strain evidence="13 14">DSM 1361</strain>
    </source>
</reference>
<dbReference type="NCBIfam" id="TIGR01133">
    <property type="entry name" value="murG"/>
    <property type="match status" value="1"/>
</dbReference>
<dbReference type="InterPro" id="IPR007235">
    <property type="entry name" value="Glyco_trans_28_C"/>
</dbReference>
<dbReference type="GO" id="GO:0009252">
    <property type="term" value="P:peptidoglycan biosynthetic process"/>
    <property type="evidence" value="ECO:0007669"/>
    <property type="project" value="UniProtKB-UniRule"/>
</dbReference>
<keyword evidence="4 10" id="KW-0808">Transferase</keyword>
<dbReference type="GO" id="GO:0005975">
    <property type="term" value="P:carbohydrate metabolic process"/>
    <property type="evidence" value="ECO:0007669"/>
    <property type="project" value="InterPro"/>
</dbReference>
<keyword evidence="9 10" id="KW-0961">Cell wall biogenesis/degradation</keyword>
<dbReference type="Gene3D" id="3.40.50.2000">
    <property type="entry name" value="Glycogen Phosphorylase B"/>
    <property type="match status" value="2"/>
</dbReference>
<dbReference type="InterPro" id="IPR004276">
    <property type="entry name" value="GlycoTrans_28_N"/>
</dbReference>
<evidence type="ECO:0000256" key="4">
    <source>
        <dbReference type="ARBA" id="ARBA00022679"/>
    </source>
</evidence>
<evidence type="ECO:0000313" key="14">
    <source>
        <dbReference type="Proteomes" id="UP000243745"/>
    </source>
</evidence>
<dbReference type="GO" id="GO:0008360">
    <property type="term" value="P:regulation of cell shape"/>
    <property type="evidence" value="ECO:0007669"/>
    <property type="project" value="UniProtKB-KW"/>
</dbReference>
<evidence type="ECO:0000256" key="9">
    <source>
        <dbReference type="ARBA" id="ARBA00023316"/>
    </source>
</evidence>
<comment type="similarity">
    <text evidence="10">Belongs to the glycosyltransferase 28 family. MurG subfamily.</text>
</comment>
<dbReference type="GO" id="GO:0050511">
    <property type="term" value="F:undecaprenyldiphospho-muramoylpentapeptide beta-N-acetylglucosaminyltransferase activity"/>
    <property type="evidence" value="ECO:0007669"/>
    <property type="project" value="UniProtKB-UniRule"/>
</dbReference>
<dbReference type="AlphaFoldDB" id="A0A662ZH13"/>
<evidence type="ECO:0000259" key="12">
    <source>
        <dbReference type="Pfam" id="PF04101"/>
    </source>
</evidence>
<feature type="domain" description="Glycosyltransferase family 28 N-terminal" evidence="11">
    <location>
        <begin position="4"/>
        <end position="142"/>
    </location>
</feature>
<dbReference type="PANTHER" id="PTHR21015">
    <property type="entry name" value="UDP-N-ACETYLGLUCOSAMINE--N-ACETYLMURAMYL-(PENTAPEPTIDE) PYROPHOSPHORYL-UNDECAPRENOL N-ACETYLGLUCOSAMINE TRANSFERASE 1"/>
    <property type="match status" value="1"/>
</dbReference>
<accession>A0A662ZH13</accession>
<dbReference type="Pfam" id="PF04101">
    <property type="entry name" value="Glyco_tran_28_C"/>
    <property type="match status" value="1"/>
</dbReference>
<dbReference type="CDD" id="cd03785">
    <property type="entry name" value="GT28_MurG"/>
    <property type="match status" value="1"/>
</dbReference>
<comment type="subcellular location">
    <subcellularLocation>
        <location evidence="10">Cell membrane</location>
        <topology evidence="10">Peripheral membrane protein</topology>
        <orientation evidence="10">Cytoplasmic side</orientation>
    </subcellularLocation>
</comment>
<feature type="binding site" evidence="10">
    <location>
        <position position="290"/>
    </location>
    <ligand>
        <name>UDP-N-acetyl-alpha-D-glucosamine</name>
        <dbReference type="ChEBI" id="CHEBI:57705"/>
    </ligand>
</feature>
<comment type="function">
    <text evidence="10">Cell wall formation. Catalyzes the transfer of a GlcNAc subunit on undecaprenyl-pyrophosphoryl-MurNAc-pentapeptide (lipid intermediate I) to form undecaprenyl-pyrophosphoryl-MurNAc-(pentapeptide)GlcNAc (lipid intermediate II).</text>
</comment>
<feature type="binding site" evidence="10">
    <location>
        <position position="124"/>
    </location>
    <ligand>
        <name>UDP-N-acetyl-alpha-D-glucosamine</name>
        <dbReference type="ChEBI" id="CHEBI:57705"/>
    </ligand>
</feature>
<dbReference type="GO" id="GO:0051301">
    <property type="term" value="P:cell division"/>
    <property type="evidence" value="ECO:0007669"/>
    <property type="project" value="UniProtKB-KW"/>
</dbReference>
<dbReference type="Pfam" id="PF03033">
    <property type="entry name" value="Glyco_transf_28"/>
    <property type="match status" value="1"/>
</dbReference>
<dbReference type="SUPFAM" id="SSF53756">
    <property type="entry name" value="UDP-Glycosyltransferase/glycogen phosphorylase"/>
    <property type="match status" value="1"/>
</dbReference>
<feature type="domain" description="Glycosyl transferase family 28 C-terminal" evidence="12">
    <location>
        <begin position="183"/>
        <end position="342"/>
    </location>
</feature>
<evidence type="ECO:0000256" key="3">
    <source>
        <dbReference type="ARBA" id="ARBA00022676"/>
    </source>
</evidence>
<keyword evidence="6 10" id="KW-0573">Peptidoglycan synthesis</keyword>
<dbReference type="Proteomes" id="UP000243745">
    <property type="component" value="Unassembled WGS sequence"/>
</dbReference>
<feature type="binding site" evidence="10">
    <location>
        <position position="189"/>
    </location>
    <ligand>
        <name>UDP-N-acetyl-alpha-D-glucosamine</name>
        <dbReference type="ChEBI" id="CHEBI:57705"/>
    </ligand>
</feature>
<comment type="caution">
    <text evidence="10">Lacks conserved residue(s) required for the propagation of feature annotation.</text>
</comment>
<dbReference type="HAMAP" id="MF_00033">
    <property type="entry name" value="MurG"/>
    <property type="match status" value="1"/>
</dbReference>
<dbReference type="EC" id="2.4.1.227" evidence="10"/>
<evidence type="ECO:0000256" key="1">
    <source>
        <dbReference type="ARBA" id="ARBA00022475"/>
    </source>
</evidence>
<keyword evidence="3 10" id="KW-0328">Glycosyltransferase</keyword>
<keyword evidence="8 10" id="KW-0131">Cell cycle</keyword>
<dbReference type="GO" id="GO:0071555">
    <property type="term" value="P:cell wall organization"/>
    <property type="evidence" value="ECO:0007669"/>
    <property type="project" value="UniProtKB-KW"/>
</dbReference>
<feature type="binding site" evidence="10">
    <location>
        <position position="245"/>
    </location>
    <ligand>
        <name>UDP-N-acetyl-alpha-D-glucosamine</name>
        <dbReference type="ChEBI" id="CHEBI:57705"/>
    </ligand>
</feature>
<keyword evidence="5 10" id="KW-0133">Cell shape</keyword>
<keyword evidence="1 10" id="KW-1003">Cell membrane</keyword>
<dbReference type="InterPro" id="IPR006009">
    <property type="entry name" value="GlcNAc_MurG"/>
</dbReference>
<dbReference type="UniPathway" id="UPA00219"/>
<dbReference type="PANTHER" id="PTHR21015:SF22">
    <property type="entry name" value="GLYCOSYLTRANSFERASE"/>
    <property type="match status" value="1"/>
</dbReference>
<comment type="pathway">
    <text evidence="10">Cell wall biogenesis; peptidoglycan biosynthesis.</text>
</comment>
<feature type="binding site" evidence="10">
    <location>
        <begin position="11"/>
        <end position="13"/>
    </location>
    <ligand>
        <name>UDP-N-acetyl-alpha-D-glucosamine</name>
        <dbReference type="ChEBI" id="CHEBI:57705"/>
    </ligand>
</feature>
<evidence type="ECO:0000256" key="7">
    <source>
        <dbReference type="ARBA" id="ARBA00023136"/>
    </source>
</evidence>
<evidence type="ECO:0000259" key="11">
    <source>
        <dbReference type="Pfam" id="PF03033"/>
    </source>
</evidence>
<keyword evidence="2 10" id="KW-0132">Cell division</keyword>
<sequence>MKKILVMAGGTGGHVFPGLAVAKELSEKHNFEVLWLGTKERMEADLVPAHGFKIEFIKISGLRRNGLLRKLGAPFTILRAVFEALKVIRKFKPDVVLGMGGYASGPGGIAAKLCGIPLVLHEQNASPGITNRILSKIADKVLLGFPGAISGKKVEYIGNPVRAEVVALNGRLPKDFNHENLNVLVIGGSLGAKALNDLVPKAVALANKNGARIHITHQTGKGNSSGVDAVYRSLEVENFTVCDFISDMASAYSANDVIICRAGALTLAEVSAAGMPAIFVPLPTAVDDHQTKNARYLSDNGGAVCMPQSQLTSEKLADILKDWSDNRGKISEVSRIAGSMAKLDATEAAAKVCMELADKAS</sequence>
<name>A0A662ZH13_9GAMM</name>
<proteinExistence type="inferred from homology"/>
<evidence type="ECO:0000256" key="2">
    <source>
        <dbReference type="ARBA" id="ARBA00022618"/>
    </source>
</evidence>
<dbReference type="GO" id="GO:0051991">
    <property type="term" value="F:UDP-N-acetyl-D-glucosamine:N-acetylmuramoyl-L-alanyl-D-glutamyl-meso-2,6-diaminopimelyl-D-alanyl-D-alanine-diphosphoundecaprenol 4-beta-N-acetylglucosaminlytransferase activity"/>
    <property type="evidence" value="ECO:0007669"/>
    <property type="project" value="RHEA"/>
</dbReference>
<feature type="binding site" evidence="10">
    <location>
        <position position="162"/>
    </location>
    <ligand>
        <name>UDP-N-acetyl-alpha-D-glucosamine</name>
        <dbReference type="ChEBI" id="CHEBI:57705"/>
    </ligand>
</feature>
<dbReference type="GO" id="GO:0005886">
    <property type="term" value="C:plasma membrane"/>
    <property type="evidence" value="ECO:0007669"/>
    <property type="project" value="UniProtKB-SubCell"/>
</dbReference>
<comment type="catalytic activity">
    <reaction evidence="10">
        <text>di-trans,octa-cis-undecaprenyl diphospho-N-acetyl-alpha-D-muramoyl-L-alanyl-D-glutamyl-meso-2,6-diaminopimeloyl-D-alanyl-D-alanine + UDP-N-acetyl-alpha-D-glucosamine = di-trans,octa-cis-undecaprenyl diphospho-[N-acetyl-alpha-D-glucosaminyl-(1-&gt;4)]-N-acetyl-alpha-D-muramoyl-L-alanyl-D-glutamyl-meso-2,6-diaminopimeloyl-D-alanyl-D-alanine + UDP + H(+)</text>
        <dbReference type="Rhea" id="RHEA:31227"/>
        <dbReference type="ChEBI" id="CHEBI:15378"/>
        <dbReference type="ChEBI" id="CHEBI:57705"/>
        <dbReference type="ChEBI" id="CHEBI:58223"/>
        <dbReference type="ChEBI" id="CHEBI:61387"/>
        <dbReference type="ChEBI" id="CHEBI:61388"/>
        <dbReference type="EC" id="2.4.1.227"/>
    </reaction>
</comment>
<keyword evidence="7 10" id="KW-0472">Membrane</keyword>
<gene>
    <name evidence="10" type="primary">murG</name>
    <name evidence="13" type="ORF">SAMN02910344_01162</name>
</gene>
<evidence type="ECO:0000256" key="5">
    <source>
        <dbReference type="ARBA" id="ARBA00022960"/>
    </source>
</evidence>
<evidence type="ECO:0000313" key="13">
    <source>
        <dbReference type="EMBL" id="SFP35235.1"/>
    </source>
</evidence>
<evidence type="ECO:0000256" key="8">
    <source>
        <dbReference type="ARBA" id="ARBA00023306"/>
    </source>
</evidence>